<dbReference type="PROSITE" id="PS52016">
    <property type="entry name" value="TONB_DEPENDENT_REC_3"/>
    <property type="match status" value="1"/>
</dbReference>
<dbReference type="InterPro" id="IPR037066">
    <property type="entry name" value="Plug_dom_sf"/>
</dbReference>
<dbReference type="Gene3D" id="2.60.40.1120">
    <property type="entry name" value="Carboxypeptidase-like, regulatory domain"/>
    <property type="match status" value="1"/>
</dbReference>
<dbReference type="Pfam" id="PF07715">
    <property type="entry name" value="Plug"/>
    <property type="match status" value="1"/>
</dbReference>
<dbReference type="InterPro" id="IPR036942">
    <property type="entry name" value="Beta-barrel_TonB_sf"/>
</dbReference>
<dbReference type="SUPFAM" id="SSF49464">
    <property type="entry name" value="Carboxypeptidase regulatory domain-like"/>
    <property type="match status" value="1"/>
</dbReference>
<keyword evidence="8" id="KW-1133">Transmembrane helix</keyword>
<sequence length="1102" mass="120449">MCKISTACIYRSYFCNPAKFLLSAKLIFMIWIVAFIQVAASDHAQAMKRTADVVIIGKVTDEKNVPLRDVNVKVKNTNVSTRTNDEGQYKISVADENAILVFSSIGYGTREITVTKRTVINMVLKQQNTGLNEIVVIGYGSINRKDITGSIGSVNLNEVQKAPVTNIIDALAGRVAGVQVNSSDGQPGNVANIVIRGANSLSQSNAPLYVVDGFSLEDASVNSINPADIESMDILKDASATAIYGARGSNGVIVITTKKGKIGPSVVSFNTYYGLQKNTKRMAMLDAYNFVKLQLETNPGTTTPIFIYPAHPDLESYRNEPTVDLQNRLYQNGRIGNYDLAVRGGTDKTRYSISGNYIDQKGIIITSAFKRYQARITLDQTITDKIKVGITANYAYSNASGSPIAKQGVATGLTSSNGSAGILYGVWSWPATPGNYIGLQDQGDDGYDQQLPNDTRLNPIIDLQNQLRQSPTTNLFANAYLEYKIAKKLTFKTTGGYTTNNTEADAFYNSKTYYGRDTIPGRATVGNGVSGSINYGNSTVLSNENTLVYDTRINTKHRLTILGGATFLQTKTSIRGFATTHIPTDYEGLGLNSLNLAPTLWSSTGASYSVTAASSSISTQASFLSRVNYAYQDRYLLTGSFRTDGSSKFSPGNKWGYFSSGAFAWRIINENFMKNIKTISDAKFRVGYGETGNNRVGDFDYLPRLGFASATSFTGYTYNNQAGGSGATIANIGNPDLKWETTAMSNVGIDLGLFEQRIQVTADWYKKTTRNLLLNANVPLTLGVSNAIQNVGKMQNTGVEFTVTTANINGPKFSWSSSLNISFNRNKLLALTQGASYLTLPSQTIVGLGQLNTYNSLSPYISVVGQPVGQMYGVVFDGLYQYADFDKMPNGTYKLKPGIPYYTSAATPQPGWGKYKDLNNDGVIDPKDYTIIGRGLPIHTGGFTNNFKYQNFDLNVFLQWSYGNDLINANRIVFEAPADGTYKLINLMASMVNRWSPTNQHTDIPVGVGTNYAGYNSRVIEDGSYLRLKTVSMGYNLSANWLKSIKISAFRLYVTAQNLYTWTKYSGADPDVSVRNTVQSPGFDYMAYPMPKTVVFGFNATF</sequence>
<dbReference type="InterPro" id="IPR023996">
    <property type="entry name" value="TonB-dep_OMP_SusC/RagA"/>
</dbReference>
<evidence type="ECO:0000256" key="6">
    <source>
        <dbReference type="ARBA" id="ARBA00023237"/>
    </source>
</evidence>
<keyword evidence="10" id="KW-0675">Receptor</keyword>
<dbReference type="AlphaFoldDB" id="A0A4U1GI95"/>
<feature type="transmembrane region" description="Helical" evidence="8">
    <location>
        <begin position="20"/>
        <end position="40"/>
    </location>
</feature>
<keyword evidence="3 7" id="KW-1134">Transmembrane beta strand</keyword>
<evidence type="ECO:0000313" key="11">
    <source>
        <dbReference type="Proteomes" id="UP000309594"/>
    </source>
</evidence>
<keyword evidence="2 7" id="KW-0813">Transport</keyword>
<evidence type="ECO:0000256" key="1">
    <source>
        <dbReference type="ARBA" id="ARBA00004571"/>
    </source>
</evidence>
<comment type="subcellular location">
    <subcellularLocation>
        <location evidence="1 7">Cell outer membrane</location>
        <topology evidence="1 7">Multi-pass membrane protein</topology>
    </subcellularLocation>
</comment>
<dbReference type="EMBL" id="SWDX01000002">
    <property type="protein sequence ID" value="TKC63594.1"/>
    <property type="molecule type" value="Genomic_DNA"/>
</dbReference>
<accession>A0A4U1GI95</accession>
<dbReference type="SUPFAM" id="SSF56935">
    <property type="entry name" value="Porins"/>
    <property type="match status" value="1"/>
</dbReference>
<keyword evidence="6 7" id="KW-0998">Cell outer membrane</keyword>
<proteinExistence type="inferred from homology"/>
<protein>
    <submittedName>
        <fullName evidence="10">TonB-dependent receptor</fullName>
    </submittedName>
</protein>
<organism evidence="10 11">
    <name type="scientific">Pedobacter hiemivivus</name>
    <dbReference type="NCBI Taxonomy" id="2530454"/>
    <lineage>
        <taxon>Bacteria</taxon>
        <taxon>Pseudomonadati</taxon>
        <taxon>Bacteroidota</taxon>
        <taxon>Sphingobacteriia</taxon>
        <taxon>Sphingobacteriales</taxon>
        <taxon>Sphingobacteriaceae</taxon>
        <taxon>Pedobacter</taxon>
    </lineage>
</organism>
<dbReference type="Pfam" id="PF13715">
    <property type="entry name" value="CarbopepD_reg_2"/>
    <property type="match status" value="1"/>
</dbReference>
<dbReference type="InterPro" id="IPR023997">
    <property type="entry name" value="TonB-dep_OMP_SusC/RagA_CS"/>
</dbReference>
<keyword evidence="4 7" id="KW-0812">Transmembrane</keyword>
<dbReference type="GO" id="GO:0009279">
    <property type="term" value="C:cell outer membrane"/>
    <property type="evidence" value="ECO:0007669"/>
    <property type="project" value="UniProtKB-SubCell"/>
</dbReference>
<dbReference type="FunFam" id="2.170.130.10:FF:000008">
    <property type="entry name" value="SusC/RagA family TonB-linked outer membrane protein"/>
    <property type="match status" value="1"/>
</dbReference>
<dbReference type="PROSITE" id="PS00018">
    <property type="entry name" value="EF_HAND_1"/>
    <property type="match status" value="1"/>
</dbReference>
<dbReference type="InterPro" id="IPR012910">
    <property type="entry name" value="Plug_dom"/>
</dbReference>
<gene>
    <name evidence="10" type="ORF">FBD94_04360</name>
</gene>
<keyword evidence="5 7" id="KW-0472">Membrane</keyword>
<dbReference type="InterPro" id="IPR008969">
    <property type="entry name" value="CarboxyPept-like_regulatory"/>
</dbReference>
<evidence type="ECO:0000259" key="9">
    <source>
        <dbReference type="Pfam" id="PF07715"/>
    </source>
</evidence>
<evidence type="ECO:0000256" key="3">
    <source>
        <dbReference type="ARBA" id="ARBA00022452"/>
    </source>
</evidence>
<reference evidence="10 11" key="1">
    <citation type="submission" date="2019-04" db="EMBL/GenBank/DDBJ databases">
        <title>Pedobacter sp. RP-1-16 sp. nov., isolated from Arctic soil.</title>
        <authorList>
            <person name="Dahal R.H."/>
            <person name="Kim D.-U."/>
        </authorList>
    </citation>
    <scope>NUCLEOTIDE SEQUENCE [LARGE SCALE GENOMIC DNA]</scope>
    <source>
        <strain evidence="10 11">RP-1-16</strain>
    </source>
</reference>
<comment type="caution">
    <text evidence="10">The sequence shown here is derived from an EMBL/GenBank/DDBJ whole genome shotgun (WGS) entry which is preliminary data.</text>
</comment>
<evidence type="ECO:0000313" key="10">
    <source>
        <dbReference type="EMBL" id="TKC63594.1"/>
    </source>
</evidence>
<comment type="similarity">
    <text evidence="7">Belongs to the TonB-dependent receptor family.</text>
</comment>
<evidence type="ECO:0000256" key="8">
    <source>
        <dbReference type="SAM" id="Phobius"/>
    </source>
</evidence>
<dbReference type="Gene3D" id="2.40.170.20">
    <property type="entry name" value="TonB-dependent receptor, beta-barrel domain"/>
    <property type="match status" value="1"/>
</dbReference>
<dbReference type="InterPro" id="IPR018247">
    <property type="entry name" value="EF_Hand_1_Ca_BS"/>
</dbReference>
<dbReference type="InterPro" id="IPR039426">
    <property type="entry name" value="TonB-dep_rcpt-like"/>
</dbReference>
<evidence type="ECO:0000256" key="2">
    <source>
        <dbReference type="ARBA" id="ARBA00022448"/>
    </source>
</evidence>
<dbReference type="NCBIfam" id="TIGR04056">
    <property type="entry name" value="OMP_RagA_SusC"/>
    <property type="match status" value="1"/>
</dbReference>
<evidence type="ECO:0000256" key="4">
    <source>
        <dbReference type="ARBA" id="ARBA00022692"/>
    </source>
</evidence>
<evidence type="ECO:0000256" key="5">
    <source>
        <dbReference type="ARBA" id="ARBA00023136"/>
    </source>
</evidence>
<dbReference type="Proteomes" id="UP000309594">
    <property type="component" value="Unassembled WGS sequence"/>
</dbReference>
<name>A0A4U1GI95_9SPHI</name>
<feature type="domain" description="TonB-dependent receptor plug" evidence="9">
    <location>
        <begin position="145"/>
        <end position="252"/>
    </location>
</feature>
<evidence type="ECO:0000256" key="7">
    <source>
        <dbReference type="PROSITE-ProRule" id="PRU01360"/>
    </source>
</evidence>
<dbReference type="Gene3D" id="2.170.130.10">
    <property type="entry name" value="TonB-dependent receptor, plug domain"/>
    <property type="match status" value="1"/>
</dbReference>
<dbReference type="NCBIfam" id="TIGR04057">
    <property type="entry name" value="SusC_RagA_signa"/>
    <property type="match status" value="1"/>
</dbReference>